<dbReference type="Pfam" id="PF11901">
    <property type="entry name" value="DM9"/>
    <property type="match status" value="1"/>
</dbReference>
<gene>
    <name evidence="2" type="ORF">PV327_000101</name>
</gene>
<dbReference type="InterPro" id="IPR006616">
    <property type="entry name" value="DM9_repeat"/>
</dbReference>
<feature type="signal peptide" evidence="1">
    <location>
        <begin position="1"/>
        <end position="22"/>
    </location>
</feature>
<dbReference type="PANTHER" id="PTHR31649:SF10">
    <property type="entry name" value="IP19903P-RELATED"/>
    <property type="match status" value="1"/>
</dbReference>
<name>A0AA39G5I0_MICHY</name>
<protein>
    <submittedName>
        <fullName evidence="2">Uncharacterized protein</fullName>
    </submittedName>
</protein>
<evidence type="ECO:0000313" key="2">
    <source>
        <dbReference type="EMBL" id="KAK0181919.1"/>
    </source>
</evidence>
<keyword evidence="1" id="KW-0732">Signal</keyword>
<organism evidence="2 3">
    <name type="scientific">Microctonus hyperodae</name>
    <name type="common">Parasitoid wasp</name>
    <dbReference type="NCBI Taxonomy" id="165561"/>
    <lineage>
        <taxon>Eukaryota</taxon>
        <taxon>Metazoa</taxon>
        <taxon>Ecdysozoa</taxon>
        <taxon>Arthropoda</taxon>
        <taxon>Hexapoda</taxon>
        <taxon>Insecta</taxon>
        <taxon>Pterygota</taxon>
        <taxon>Neoptera</taxon>
        <taxon>Endopterygota</taxon>
        <taxon>Hymenoptera</taxon>
        <taxon>Apocrita</taxon>
        <taxon>Ichneumonoidea</taxon>
        <taxon>Braconidae</taxon>
        <taxon>Euphorinae</taxon>
        <taxon>Microctonus</taxon>
    </lineage>
</organism>
<feature type="chain" id="PRO_5041232109" evidence="1">
    <location>
        <begin position="23"/>
        <end position="218"/>
    </location>
</feature>
<evidence type="ECO:0000256" key="1">
    <source>
        <dbReference type="SAM" id="SignalP"/>
    </source>
</evidence>
<sequence>MKLVYVELVVLFCVLQILIGSSNKLPNARNCSTITCGDNERCKEFDDKTLSCICSPNYYRNNNTEKCESLKYQWVNYTPELWNDTRLVHPELPYHYPNYIITRIIYKNYNQVPHEGRIDEIDKTIEPYPPIIIKNYKQIEVLLVKNGDYKWMESSNGKVEKNAIEGGKINNEKVYVCRAEYEEQYYSGVMLPSDRACYLKIADNFYPTYELLILLKYE</sequence>
<dbReference type="AlphaFoldDB" id="A0AA39G5I0"/>
<accession>A0AA39G5I0</accession>
<reference evidence="2" key="2">
    <citation type="submission" date="2023-03" db="EMBL/GenBank/DDBJ databases">
        <authorList>
            <person name="Inwood S.N."/>
            <person name="Skelly J.G."/>
            <person name="Guhlin J."/>
            <person name="Harrop T.W.R."/>
            <person name="Goldson S.G."/>
            <person name="Dearden P.K."/>
        </authorList>
    </citation>
    <scope>NUCLEOTIDE SEQUENCE</scope>
    <source>
        <strain evidence="2">Lincoln</strain>
        <tissue evidence="2">Whole body</tissue>
    </source>
</reference>
<dbReference type="Proteomes" id="UP001168972">
    <property type="component" value="Unassembled WGS sequence"/>
</dbReference>
<dbReference type="PANTHER" id="PTHR31649">
    <property type="entry name" value="AGAP009604-PA"/>
    <property type="match status" value="1"/>
</dbReference>
<proteinExistence type="predicted"/>
<evidence type="ECO:0000313" key="3">
    <source>
        <dbReference type="Proteomes" id="UP001168972"/>
    </source>
</evidence>
<keyword evidence="3" id="KW-1185">Reference proteome</keyword>
<dbReference type="EMBL" id="JAQQBR010000001">
    <property type="protein sequence ID" value="KAK0181919.1"/>
    <property type="molecule type" value="Genomic_DNA"/>
</dbReference>
<reference evidence="2" key="1">
    <citation type="journal article" date="2023" name="bioRxiv">
        <title>Scaffold-level genome assemblies of two parasitoid biocontrol wasps reveal the parthenogenesis mechanism and an associated novel virus.</title>
        <authorList>
            <person name="Inwood S."/>
            <person name="Skelly J."/>
            <person name="Guhlin J."/>
            <person name="Harrop T."/>
            <person name="Goldson S."/>
            <person name="Dearden P."/>
        </authorList>
    </citation>
    <scope>NUCLEOTIDE SEQUENCE</scope>
    <source>
        <strain evidence="2">Lincoln</strain>
        <tissue evidence="2">Whole body</tissue>
    </source>
</reference>
<comment type="caution">
    <text evidence="2">The sequence shown here is derived from an EMBL/GenBank/DDBJ whole genome shotgun (WGS) entry which is preliminary data.</text>
</comment>
<dbReference type="SMART" id="SM00696">
    <property type="entry name" value="DM9"/>
    <property type="match status" value="1"/>
</dbReference>